<evidence type="ECO:0000313" key="1">
    <source>
        <dbReference type="EMBL" id="CEG41952.1"/>
    </source>
</evidence>
<dbReference type="RefSeq" id="XP_024578321.1">
    <property type="nucleotide sequence ID" value="XM_024727777.1"/>
</dbReference>
<name>A0A0P1ALD5_PLAHL</name>
<reference evidence="2" key="1">
    <citation type="submission" date="2014-09" db="EMBL/GenBank/DDBJ databases">
        <authorList>
            <person name="Sharma Rahul"/>
            <person name="Thines Marco"/>
        </authorList>
    </citation>
    <scope>NUCLEOTIDE SEQUENCE [LARGE SCALE GENOMIC DNA]</scope>
</reference>
<sequence length="75" mass="8827">MYQFKEKDRLNIYAQHYAASKITTIPRDPTYLTSVFTSVTNVDFVNERNTSCRSFVKRPANTNMHVYYLLTIIND</sequence>
<accession>A0A0P1ALD5</accession>
<organism evidence="1 2">
    <name type="scientific">Plasmopara halstedii</name>
    <name type="common">Downy mildew of sunflower</name>
    <dbReference type="NCBI Taxonomy" id="4781"/>
    <lineage>
        <taxon>Eukaryota</taxon>
        <taxon>Sar</taxon>
        <taxon>Stramenopiles</taxon>
        <taxon>Oomycota</taxon>
        <taxon>Peronosporomycetes</taxon>
        <taxon>Peronosporales</taxon>
        <taxon>Peronosporaceae</taxon>
        <taxon>Plasmopara</taxon>
    </lineage>
</organism>
<dbReference type="GeneID" id="36409636"/>
<dbReference type="Proteomes" id="UP000054928">
    <property type="component" value="Unassembled WGS sequence"/>
</dbReference>
<keyword evidence="2" id="KW-1185">Reference proteome</keyword>
<dbReference type="AlphaFoldDB" id="A0A0P1ALD5"/>
<proteinExistence type="predicted"/>
<dbReference type="EMBL" id="CCYD01000610">
    <property type="protein sequence ID" value="CEG41952.1"/>
    <property type="molecule type" value="Genomic_DNA"/>
</dbReference>
<protein>
    <submittedName>
        <fullName evidence="1">Uncharacterized protein</fullName>
    </submittedName>
</protein>
<evidence type="ECO:0000313" key="2">
    <source>
        <dbReference type="Proteomes" id="UP000054928"/>
    </source>
</evidence>